<evidence type="ECO:0000313" key="2">
    <source>
        <dbReference type="Proteomes" id="UP000294114"/>
    </source>
</evidence>
<organism evidence="1 2">
    <name type="scientific">Micromonospora kangleipakensis</name>
    <dbReference type="NCBI Taxonomy" id="1077942"/>
    <lineage>
        <taxon>Bacteria</taxon>
        <taxon>Bacillati</taxon>
        <taxon>Actinomycetota</taxon>
        <taxon>Actinomycetes</taxon>
        <taxon>Micromonosporales</taxon>
        <taxon>Micromonosporaceae</taxon>
        <taxon>Micromonospora</taxon>
    </lineage>
</organism>
<dbReference type="EMBL" id="SHLD01000001">
    <property type="protein sequence ID" value="RZU75037.1"/>
    <property type="molecule type" value="Genomic_DNA"/>
</dbReference>
<dbReference type="RefSeq" id="WP_165439973.1">
    <property type="nucleotide sequence ID" value="NZ_SHLD01000001.1"/>
</dbReference>
<keyword evidence="2" id="KW-1185">Reference proteome</keyword>
<evidence type="ECO:0000313" key="1">
    <source>
        <dbReference type="EMBL" id="RZU75037.1"/>
    </source>
</evidence>
<sequence length="58" mass="6660">MDPTTEVILDALKRASEAHGVHEKELGRTDPDWPQWYAQHMTRTLSEDGYRLSGPRIP</sequence>
<gene>
    <name evidence="1" type="ORF">EV384_3559</name>
</gene>
<reference evidence="1 2" key="1">
    <citation type="submission" date="2019-02" db="EMBL/GenBank/DDBJ databases">
        <title>Sequencing the genomes of 1000 actinobacteria strains.</title>
        <authorList>
            <person name="Klenk H.-P."/>
        </authorList>
    </citation>
    <scope>NUCLEOTIDE SEQUENCE [LARGE SCALE GENOMIC DNA]</scope>
    <source>
        <strain evidence="1 2">DSM 45612</strain>
    </source>
</reference>
<name>A0A4Q8BB56_9ACTN</name>
<comment type="caution">
    <text evidence="1">The sequence shown here is derived from an EMBL/GenBank/DDBJ whole genome shotgun (WGS) entry which is preliminary data.</text>
</comment>
<dbReference type="AlphaFoldDB" id="A0A4Q8BB56"/>
<protein>
    <submittedName>
        <fullName evidence="1">Uncharacterized protein</fullName>
    </submittedName>
</protein>
<accession>A0A4Q8BB56</accession>
<proteinExistence type="predicted"/>
<dbReference type="Proteomes" id="UP000294114">
    <property type="component" value="Unassembled WGS sequence"/>
</dbReference>